<evidence type="ECO:0000256" key="18">
    <source>
        <dbReference type="ARBA" id="ARBA00022679"/>
    </source>
</evidence>
<accession>A0A6B9RVC4</accession>
<keyword evidence="27" id="KW-0899">Viral immunoevasion</keyword>
<evidence type="ECO:0000256" key="20">
    <source>
        <dbReference type="ARBA" id="ARBA00022741"/>
    </source>
</evidence>
<feature type="compositionally biased region" description="Basic and acidic residues" evidence="35">
    <location>
        <begin position="2846"/>
        <end position="2870"/>
    </location>
</feature>
<dbReference type="CDD" id="cd23175">
    <property type="entry name" value="ps-ssRNAv_Potyviridae_RdRp"/>
    <property type="match status" value="1"/>
</dbReference>
<dbReference type="GO" id="GO:0004197">
    <property type="term" value="F:cysteine-type endopeptidase activity"/>
    <property type="evidence" value="ECO:0007669"/>
    <property type="project" value="InterPro"/>
</dbReference>
<dbReference type="GO" id="GO:0003723">
    <property type="term" value="F:RNA binding"/>
    <property type="evidence" value="ECO:0007669"/>
    <property type="project" value="InterPro"/>
</dbReference>
<reference evidence="42" key="1">
    <citation type="submission" date="2019-11" db="EMBL/GenBank/DDBJ databases">
        <authorList>
            <person name="Ouedraogo R.S."/>
            <person name="Pita J.S."/>
            <person name="Tiendrebeogo F."/>
            <person name="Traore O."/>
            <person name="Somda I."/>
            <person name="Roossinck M."/>
        </authorList>
    </citation>
    <scope>NUCLEOTIDE SEQUENCE</scope>
    <source>
        <strain evidence="42">BF</strain>
    </source>
</reference>
<dbReference type="InterPro" id="IPR031159">
    <property type="entry name" value="HC_PRO_CPD_dom"/>
</dbReference>
<dbReference type="PROSITE" id="PS50507">
    <property type="entry name" value="RDRP_SSRNA_POS"/>
    <property type="match status" value="1"/>
</dbReference>
<evidence type="ECO:0000256" key="35">
    <source>
        <dbReference type="SAM" id="MobiDB-lite"/>
    </source>
</evidence>
<evidence type="ECO:0000313" key="42">
    <source>
        <dbReference type="EMBL" id="QHI06944.1"/>
    </source>
</evidence>
<evidence type="ECO:0000256" key="11">
    <source>
        <dbReference type="ARBA" id="ARBA00022520"/>
    </source>
</evidence>
<feature type="domain" description="Peptidase S30" evidence="41">
    <location>
        <begin position="205"/>
        <end position="345"/>
    </location>
</feature>
<evidence type="ECO:0000256" key="25">
    <source>
        <dbReference type="ARBA" id="ARBA00022844"/>
    </source>
</evidence>
<dbReference type="Pfam" id="PF00271">
    <property type="entry name" value="Helicase_C"/>
    <property type="match status" value="1"/>
</dbReference>
<keyword evidence="14" id="KW-1048">Host nucleus</keyword>
<evidence type="ECO:0000256" key="22">
    <source>
        <dbReference type="ARBA" id="ARBA00022806"/>
    </source>
</evidence>
<dbReference type="Pfam" id="PF01577">
    <property type="entry name" value="Peptidase_S30"/>
    <property type="match status" value="1"/>
</dbReference>
<dbReference type="InterPro" id="IPR042308">
    <property type="entry name" value="HC_PRO_CPD_sf"/>
</dbReference>
<dbReference type="InterPro" id="IPR001456">
    <property type="entry name" value="HC-pro"/>
</dbReference>
<dbReference type="GO" id="GO:0016818">
    <property type="term" value="F:hydrolase activity, acting on acid anhydrides, in phosphorus-containing anhydrides"/>
    <property type="evidence" value="ECO:0007669"/>
    <property type="project" value="InterPro"/>
</dbReference>
<dbReference type="Gene3D" id="3.90.70.150">
    <property type="entry name" value="Helper component proteinase"/>
    <property type="match status" value="1"/>
</dbReference>
<dbReference type="SUPFAM" id="SSF50494">
    <property type="entry name" value="Trypsin-like serine proteases"/>
    <property type="match status" value="1"/>
</dbReference>
<keyword evidence="20" id="KW-0547">Nucleotide-binding</keyword>
<dbReference type="GO" id="GO:0044161">
    <property type="term" value="C:host cell cytoplasmic vesicle"/>
    <property type="evidence" value="ECO:0007669"/>
    <property type="project" value="UniProtKB-SubCell"/>
</dbReference>
<feature type="domain" description="Peptidase C6" evidence="40">
    <location>
        <begin position="680"/>
        <end position="802"/>
    </location>
</feature>
<keyword evidence="7" id="KW-0941">Suppressor of RNA silencing</keyword>
<evidence type="ECO:0000256" key="7">
    <source>
        <dbReference type="ARBA" id="ARBA00022463"/>
    </source>
</evidence>
<dbReference type="InterPro" id="IPR007094">
    <property type="entry name" value="RNA-dir_pol_PSvirus"/>
</dbReference>
<dbReference type="InterPro" id="IPR011545">
    <property type="entry name" value="DEAD/DEAH_box_helicase_dom"/>
</dbReference>
<dbReference type="InterPro" id="IPR009003">
    <property type="entry name" value="Peptidase_S1_PA"/>
</dbReference>
<dbReference type="InterPro" id="IPR039560">
    <property type="entry name" value="Potyvirid-P3"/>
</dbReference>
<keyword evidence="34" id="KW-0175">Coiled coil</keyword>
<dbReference type="PROSITE" id="PS51192">
    <property type="entry name" value="HELICASE_ATP_BIND_1"/>
    <property type="match status" value="1"/>
</dbReference>
<evidence type="ECO:0000259" key="39">
    <source>
        <dbReference type="PROSITE" id="PS51436"/>
    </source>
</evidence>
<dbReference type="Pfam" id="PF08440">
    <property type="entry name" value="Poty_PP"/>
    <property type="match status" value="1"/>
</dbReference>
<evidence type="ECO:0000256" key="14">
    <source>
        <dbReference type="ARBA" id="ARBA00022562"/>
    </source>
</evidence>
<evidence type="ECO:0000256" key="32">
    <source>
        <dbReference type="PROSITE-ProRule" id="PRU01080"/>
    </source>
</evidence>
<evidence type="ECO:0000259" key="37">
    <source>
        <dbReference type="PROSITE" id="PS51192"/>
    </source>
</evidence>
<dbReference type="Pfam" id="PF00680">
    <property type="entry name" value="RdRP_1"/>
    <property type="match status" value="1"/>
</dbReference>
<dbReference type="PANTHER" id="PTHR43519">
    <property type="entry name" value="ATP-DEPENDENT RNA HELICASE HRPB"/>
    <property type="match status" value="1"/>
</dbReference>
<keyword evidence="10" id="KW-1139">Helical capsid protein</keyword>
<dbReference type="Gene3D" id="3.30.70.270">
    <property type="match status" value="1"/>
</dbReference>
<evidence type="ECO:0000256" key="21">
    <source>
        <dbReference type="ARBA" id="ARBA00022801"/>
    </source>
</evidence>
<feature type="domain" description="Helicase C-terminal" evidence="38">
    <location>
        <begin position="1444"/>
        <end position="1603"/>
    </location>
</feature>
<evidence type="ECO:0000256" key="30">
    <source>
        <dbReference type="ARBA" id="ARBA00034108"/>
    </source>
</evidence>
<proteinExistence type="inferred from homology"/>
<evidence type="ECO:0000256" key="6">
    <source>
        <dbReference type="ARBA" id="ARBA00020107"/>
    </source>
</evidence>
<evidence type="ECO:0000259" key="38">
    <source>
        <dbReference type="PROSITE" id="PS51194"/>
    </source>
</evidence>
<evidence type="ECO:0000259" key="41">
    <source>
        <dbReference type="PROSITE" id="PS51871"/>
    </source>
</evidence>
<keyword evidence="17" id="KW-0645">Protease</keyword>
<dbReference type="InterPro" id="IPR027417">
    <property type="entry name" value="P-loop_NTPase"/>
</dbReference>
<dbReference type="EMBL" id="MN688647">
    <property type="protein sequence ID" value="QHI06944.1"/>
    <property type="molecule type" value="Genomic_RNA"/>
</dbReference>
<keyword evidence="8" id="KW-0696">RNA-directed RNA polymerase</keyword>
<dbReference type="InterPro" id="IPR001730">
    <property type="entry name" value="Potyv_NIa-pro_dom"/>
</dbReference>
<evidence type="ECO:0000256" key="24">
    <source>
        <dbReference type="ARBA" id="ARBA00022840"/>
    </source>
</evidence>
<dbReference type="GO" id="GO:0042025">
    <property type="term" value="C:host cell nucleus"/>
    <property type="evidence" value="ECO:0007669"/>
    <property type="project" value="UniProtKB-SubCell"/>
</dbReference>
<dbReference type="PROSITE" id="PS51436">
    <property type="entry name" value="POTYVIRUS_NIA_PRO"/>
    <property type="match status" value="1"/>
</dbReference>
<dbReference type="PROSITE" id="PS51194">
    <property type="entry name" value="HELICASE_CTER"/>
    <property type="match status" value="1"/>
</dbReference>
<dbReference type="GO" id="GO:0019029">
    <property type="term" value="C:helical viral capsid"/>
    <property type="evidence" value="ECO:0007669"/>
    <property type="project" value="UniProtKB-KW"/>
</dbReference>
<keyword evidence="18" id="KW-0808">Transferase</keyword>
<comment type="subcellular location">
    <subcellularLocation>
        <location evidence="30">Host cytoplasmic vesicle</location>
    </subcellularLocation>
    <subcellularLocation>
        <location evidence="3">Host nucleus</location>
    </subcellularLocation>
    <subcellularLocation>
        <location evidence="4">Virion</location>
    </subcellularLocation>
</comment>
<evidence type="ECO:0000256" key="23">
    <source>
        <dbReference type="ARBA" id="ARBA00022807"/>
    </source>
</evidence>
<dbReference type="Pfam" id="PF00863">
    <property type="entry name" value="Peptidase_C4"/>
    <property type="match status" value="1"/>
</dbReference>
<dbReference type="PRINTS" id="PR00966">
    <property type="entry name" value="NIAPOTYPTASE"/>
</dbReference>
<keyword evidence="13" id="KW-0167">Capsid protein</keyword>
<dbReference type="PANTHER" id="PTHR43519:SF1">
    <property type="entry name" value="ATP-DEPENDENT RNA HELICASE HRPB"/>
    <property type="match status" value="1"/>
</dbReference>
<feature type="domain" description="Helicase ATP-binding" evidence="37">
    <location>
        <begin position="1273"/>
        <end position="1425"/>
    </location>
</feature>
<dbReference type="GO" id="GO:0005524">
    <property type="term" value="F:ATP binding"/>
    <property type="evidence" value="ECO:0007669"/>
    <property type="project" value="UniProtKB-KW"/>
</dbReference>
<dbReference type="PROSITE" id="PS51744">
    <property type="entry name" value="HC_PRO_CPD"/>
    <property type="match status" value="1"/>
</dbReference>
<dbReference type="InterPro" id="IPR014001">
    <property type="entry name" value="Helicase_ATP-bd"/>
</dbReference>
<dbReference type="SUPFAM" id="SSF56672">
    <property type="entry name" value="DNA/RNA polymerases"/>
    <property type="match status" value="1"/>
</dbReference>
<evidence type="ECO:0000256" key="19">
    <source>
        <dbReference type="ARBA" id="ARBA00022695"/>
    </source>
</evidence>
<dbReference type="InterPro" id="IPR002540">
    <property type="entry name" value="Pept_S30_P1_potyvir"/>
</dbReference>
<dbReference type="InterPro" id="IPR043502">
    <property type="entry name" value="DNA/RNA_pol_sf"/>
</dbReference>
<dbReference type="GO" id="GO:0003968">
    <property type="term" value="F:RNA-directed RNA polymerase activity"/>
    <property type="evidence" value="ECO:0007669"/>
    <property type="project" value="UniProtKB-KW"/>
</dbReference>
<dbReference type="InterPro" id="IPR043128">
    <property type="entry name" value="Rev_trsase/Diguanyl_cyclase"/>
</dbReference>
<dbReference type="InterPro" id="IPR043504">
    <property type="entry name" value="Peptidase_S1_PA_chymotrypsin"/>
</dbReference>
<dbReference type="GO" id="GO:0004386">
    <property type="term" value="F:helicase activity"/>
    <property type="evidence" value="ECO:0007669"/>
    <property type="project" value="UniProtKB-KW"/>
</dbReference>
<dbReference type="InterPro" id="IPR001205">
    <property type="entry name" value="RNA-dir_pol_C"/>
</dbReference>
<dbReference type="SMART" id="SM00490">
    <property type="entry name" value="HELICc"/>
    <property type="match status" value="1"/>
</dbReference>
<evidence type="ECO:0000256" key="9">
    <source>
        <dbReference type="ARBA" id="ARBA00022488"/>
    </source>
</evidence>
<dbReference type="PROSITE" id="PS51871">
    <property type="entry name" value="PV_P1_PRO"/>
    <property type="match status" value="1"/>
</dbReference>
<evidence type="ECO:0000256" key="5">
    <source>
        <dbReference type="ARBA" id="ARBA00006064"/>
    </source>
</evidence>
<evidence type="ECO:0000256" key="13">
    <source>
        <dbReference type="ARBA" id="ARBA00022561"/>
    </source>
</evidence>
<dbReference type="GO" id="GO:0052170">
    <property type="term" value="P:symbiont-mediated suppression of host innate immune response"/>
    <property type="evidence" value="ECO:0007669"/>
    <property type="project" value="UniProtKB-KW"/>
</dbReference>
<keyword evidence="19" id="KW-0548">Nucleotidyltransferase</keyword>
<feature type="active site" description="For helper component proteinase activity" evidence="32">
    <location>
        <position position="761"/>
    </location>
</feature>
<evidence type="ECO:0000256" key="10">
    <source>
        <dbReference type="ARBA" id="ARBA00022497"/>
    </source>
</evidence>
<keyword evidence="24" id="KW-0067">ATP-binding</keyword>
<evidence type="ECO:0000256" key="1">
    <source>
        <dbReference type="ARBA" id="ARBA00000785"/>
    </source>
</evidence>
<comment type="function">
    <text evidence="28">Involved in aphid transmission, cell-to-cell and systemis movement, encapsidation of the viral RNA and in the regulation of viral RNA amplification.</text>
</comment>
<organism evidence="42">
    <name type="scientific">Moroccan watermelon mosaic virus</name>
    <dbReference type="NCBI Taxonomy" id="167129"/>
    <lineage>
        <taxon>Viruses</taxon>
        <taxon>Riboviria</taxon>
        <taxon>Orthornavirae</taxon>
        <taxon>Pisuviricota</taxon>
        <taxon>Stelpaviricetes</taxon>
        <taxon>Patatavirales</taxon>
        <taxon>Potyviridae</taxon>
        <taxon>Potyvirus</taxon>
        <taxon>Potyvirus citrullimoroccense</taxon>
    </lineage>
</organism>
<feature type="domain" description="Peptidase C4" evidence="39">
    <location>
        <begin position="2079"/>
        <end position="2296"/>
    </location>
</feature>
<dbReference type="GO" id="GO:0039694">
    <property type="term" value="P:viral RNA genome replication"/>
    <property type="evidence" value="ECO:0007669"/>
    <property type="project" value="InterPro"/>
</dbReference>
<keyword evidence="26" id="KW-0693">Viral RNA replication</keyword>
<evidence type="ECO:0000256" key="8">
    <source>
        <dbReference type="ARBA" id="ARBA00022484"/>
    </source>
</evidence>
<keyword evidence="16" id="KW-1090">Inhibition of host innate immune response by virus</keyword>
<keyword evidence="11" id="KW-0191">Covalent protein-RNA linkage</keyword>
<dbReference type="Gene3D" id="3.40.50.300">
    <property type="entry name" value="P-loop containing nucleotide triphosphate hydrolases"/>
    <property type="match status" value="2"/>
</dbReference>
<comment type="function">
    <text evidence="31">Mediates the cap-independent, EIF4E-dependent translation of viral genomic RNAs. Binds to the cap-binding site of host EIF4E and thus interferes with the host EIF4E-dependent mRNA export and translation. VPg-RNA directly binds EIF4E and is a template for transcription. Also forms trimeric complexes with EIF4E-EIF4G, which are templates for translation.</text>
</comment>
<dbReference type="Gene3D" id="2.40.10.10">
    <property type="entry name" value="Trypsin-like serine proteases"/>
    <property type="match status" value="2"/>
</dbReference>
<dbReference type="SUPFAM" id="SSF52540">
    <property type="entry name" value="P-loop containing nucleoside triphosphate hydrolases"/>
    <property type="match status" value="1"/>
</dbReference>
<dbReference type="Pfam" id="PF13608">
    <property type="entry name" value="Potyvirid-P3"/>
    <property type="match status" value="1"/>
</dbReference>
<dbReference type="InterPro" id="IPR001650">
    <property type="entry name" value="Helicase_C-like"/>
</dbReference>
<keyword evidence="21" id="KW-0378">Hydrolase</keyword>
<keyword evidence="23" id="KW-0788">Thiol protease</keyword>
<sequence>MAAIMFGSISINTVNALGNEHLRVYGGNPAQNCRVESGTQLTKSVAIGGSCAIAQVNTIGTPIPKELMAKSEFAIQQERASLARRRCLQFSNELPIIRAKLDQEKEHEARIFAQLEERLNLTEVRKDKFLLKDKKGRIYWKVPSKRQLRKIQKSKRRIRTFQAPDSIISNFHIDLENPEKTHDTRTGAKRATSISTKKPVSFTVLKGDHIMNQLIREVSRICRAGDKALELCVGRKRRIIKFKQQQAFVQLKHMKGLIEQRDCDTSPELEALFEKVCTIAVGKWAKTASKIVPGSSGLVVFKGNHLQKCSWSPGNYFIVRGRHEDKLYDARIRTGYHMRHKMVHYSSVSERFWDGFNTAYIKNRKVVDHTCTSDLDVRTCGEVAALVTLILFPSHRITCKTCTSKIQDRTIHEVGEQLHGELARLQSSLNEFGGSFGHVSNFLFQLDKTLNARNENFADFSKINEMIGIRKEAPYTHLMQVNEVLIKGSMASAREFAEATQNLLEVVRWHVKRTESIQAGSVTSFRNKASGKAHLNLALMCDNQLDKNGNFLWGEGQYHAKRYFANFYEKVDNSRGYEQYVTRPNPNGSRKLAIRNLIISTNFDKLREQMRGEMVHERPVSKDCISLRRGNYVHVCSCVTFDDGKPVESELTTPTRNHLVIGNTGDSKYLDPPTPESESLYIAKNGYCYMNIFLAMLVNIPEGEAKSFTKLVRDVVADKLGMWPTMRDVATAAYYLTVFHPDAANAELPRILVDHDAKVMHVIDSFGSLSTGYHILKANTVSQLIQFARDPLEGEMKNYMVGGKSDEAPVMPDIFKIIKCVYRQNEMCKLLFDEPYIAVVSLHSPTVLIAMFNSGSLETAIKYWIKRDQEVSEMFAMIETLAQKVSVARLVGDQFKEIAINSRTIRQQLEAKIKPWATYDKALELLNVFENTMLTNESLETLGYRTIEPKLKVAVEKIYALSLQQAWEELSLREKLRARLLSFGFLKSTTQYLIPTEFCASTAVLNLSPKLFMNDVKEVISRPVHRARNAVVGACSSIGTLIRSSTLKAVNYCFADLVKLVNVLLVITLLMQVVRHTNSILLEHKQLQLQDLERKTEKEFKELEDLYMQLAFELKEEPTSGEFIKRVEEKQPKLVESAKILVGRHVVHQAKTANEKKMEQILAFVTLIMMFIDAEKSDCVYRILNKFKGVVGTIEQDVYHQSLDDIQDFYEDKQQTIDFDLDINEGKEGSIMDVTFSTWWDAQLARNNTVGHYRIGGEFIEFTRSNASTVATTVSHSEHKEFLIRGAVGSGKSTNLPHLLAQKGNVLLIEPTRPLCENVCKQLRGEPFHKNPTIRMRGLTSFGSTPITVMTSGFALHFYAHNVEQLHEFDFIIFDECHVIDAQAMGFYCLMKEHNIKGKVIKVSATPPGRETEFSNAAPSQAYNKKKASVSSTCGNFGTGANSDVTKCANNILVYVASYNEVDQLSKLLLDKGHLVTKVDGRTMKIGRTEIETKGTSGKKHFIVATNIIENGVTLDIDAVIDFGMKVVPTLDADNRLIRYSKQSISYGERIQRLGRVGRHKAGIALRIGHTEKGITEIPELVATEAAFLSFAYGLPVMTHNVGVSLLKNALRGRKEKTSVWVVSNAEDLSTRFQNFAPIGNASQRFMECKGFKFVKNFVLVLITTVLRGWLTAREYESLGASCSGGSTRIPFIIRIYRVVYENIWKAVSVPKKHRFGRINSVRLAIAYTLQTDIHALPRTIAMIETLIESENAKHAHFKAITSKSCTSTNFSLLSVINSIQSRYMVDHSLDNIKKLQQAKSQLQQFQCKESDVNLKEMIQSFGAMRAVYHQEADGRAHVVKELGLKGIWNKSLLCHDALVSAFVFCGGAFMLWQHYKDKFLSRCVYHQGFSARQRQKLKFKDARIAKLGREVYGDDGTIEHFFGEAYTKKGKGKGKMHGMGVKTRKFVSTYGFKPEDYSYVRYLDPLTGETVDENVNTDVSLVQEHFGELRNKYLDRDLIDKQKIYSDPGIKAYYVRNAAKTALEVDLTPHNPMKFCDRHIAIAGFPERENDLRQTGVAKEIPASKVPAKNEDAVVHEGKSLYQGMKNYNGISSVVCHLTNTSGNGSSLYGLGYNSYILTNRHLFRQNNGSLIVQSSHGRFVVKNTLTLKVAPVGKTDIVIIRMPKDFPPFHSRLRFREPHKADRVCLVGADFQEKYIASKVSEASQIVDDFGGTFGRHWISTSDGDCGLPLVSVQDGFIIGLHSLSSTANIANYFAMIPENFEDVYIKKLDALSWDSHWRYNPNEISWGSLTIHDSKPEAPFRIVKEIHGLQVYEQNQSHWLYEQLHGNLKAVCRTTGNLVTKHVVKGPCMLFQQYLNTHEDANAFFKPLMGHYMKSKLNREAYAKDLLKYAGTCGRLENSDVLINYYQDQVIQLLNDNDCPECEYVTCSETIINSLNMDAAVGALYSGKKRKYFEGTSYDEREQLVRSSCQRLFEGKLGIWNGSLKAEIRPAEKVLANKTRTFTAAPLDTLLGAKVCVDDFNNWFYSKNIKCPWTVGMTKFYKGWDEFLRKFPDGWIYCDADGSQFDSSLSPYLINAVLQIRLWAMEDWDIGTEMLKNLYTEITYTPIATPDGTIIKKFKGNNSGQPSTVVDNTLMVLLAMHYALNKAGYDTVELQENCVFYINGDDLCIAVHPEHESMLDTFQKSFNELGLNYDFSARHKSKEDLWFMSHKGVLIDGLYIPKLEQERIVAILEWDKAKLPEHRLEAISAAIIESWGYPELTNHIRKFYQWVLEQAPYSDLALKGKAPYVSETGLRNLYTSQRGSPQELEKYITHYFKSESGDCPELMVYHQADNPRDAGQGVGEKKKEKEKEKEREKEKEQDTKSSDDTGGSSSQDRKQKDKDKDVDVGTTGTFRVPKVKTFNDKMILPRVRGRIALNLEHLLQYNPNQIDLSNTRATQNQFDRWYDGVKSDYGLDDEEMAIVLNGFMVWCIENGTSPNINGVWTMMDNGEQVEYLLKPMIEHASPTLRQIMAHYSNAAEAYIAKRNATERYMPRYGQKRNLRDISLARYAFDFYEMTSKTPERAREAHMQMKAAAIRGANTRLFGIDGNVGGGEENTERHTVEDVDRDMHSLLGMRK</sequence>
<comment type="catalytic activity">
    <reaction evidence="1">
        <text>Hydrolyzes glutaminyl bonds, and activity is further restricted by preferences for the amino acids in P6 - P1' that vary with the species of potyvirus, e.g. Glu-Xaa-Xaa-Tyr-Xaa-Gln-|-(Ser or Gly) for the enzyme from tobacco etch virus. The natural substrate is the viral polyprotein, but other proteins and oligopeptides containing the appropriate consensus sequence are also cleaved.</text>
        <dbReference type="EC" id="3.4.22.44"/>
    </reaction>
</comment>
<evidence type="ECO:0000256" key="15">
    <source>
        <dbReference type="ARBA" id="ARBA00022581"/>
    </source>
</evidence>
<dbReference type="Pfam" id="PF00851">
    <property type="entry name" value="Peptidase_C6"/>
    <property type="match status" value="1"/>
</dbReference>
<evidence type="ECO:0000256" key="4">
    <source>
        <dbReference type="ARBA" id="ARBA00004328"/>
    </source>
</evidence>
<feature type="coiled-coil region" evidence="34">
    <location>
        <begin position="1082"/>
        <end position="1109"/>
    </location>
</feature>
<evidence type="ECO:0000256" key="3">
    <source>
        <dbReference type="ARBA" id="ARBA00004147"/>
    </source>
</evidence>
<evidence type="ECO:0000256" key="16">
    <source>
        <dbReference type="ARBA" id="ARBA00022632"/>
    </source>
</evidence>
<comment type="similarity">
    <text evidence="5 33">Belongs to the potyviridae genome polyprotein family.</text>
</comment>
<evidence type="ECO:0000259" key="36">
    <source>
        <dbReference type="PROSITE" id="PS50507"/>
    </source>
</evidence>
<keyword evidence="25" id="KW-0946">Virion</keyword>
<evidence type="ECO:0000256" key="28">
    <source>
        <dbReference type="ARBA" id="ARBA00029405"/>
    </source>
</evidence>
<keyword evidence="15" id="KW-0945">Host-virus interaction</keyword>
<evidence type="ECO:0000256" key="17">
    <source>
        <dbReference type="ARBA" id="ARBA00022670"/>
    </source>
</evidence>
<dbReference type="GO" id="GO:0006508">
    <property type="term" value="P:proteolysis"/>
    <property type="evidence" value="ECO:0007669"/>
    <property type="project" value="UniProtKB-KW"/>
</dbReference>
<protein>
    <recommendedName>
        <fullName evidence="6">Genome polyprotein</fullName>
    </recommendedName>
</protein>
<dbReference type="Pfam" id="PF00767">
    <property type="entry name" value="Poty_coat"/>
    <property type="match status" value="1"/>
</dbReference>
<evidence type="ECO:0000256" key="2">
    <source>
        <dbReference type="ARBA" id="ARBA00001848"/>
    </source>
</evidence>
<dbReference type="InterPro" id="IPR013648">
    <property type="entry name" value="PP_Potyviridae"/>
</dbReference>
<dbReference type="InterPro" id="IPR001592">
    <property type="entry name" value="Poty_coat"/>
</dbReference>
<evidence type="ECO:0000259" key="40">
    <source>
        <dbReference type="PROSITE" id="PS51744"/>
    </source>
</evidence>
<feature type="region of interest" description="Disordered" evidence="35">
    <location>
        <begin position="2836"/>
        <end position="2893"/>
    </location>
</feature>
<dbReference type="SMART" id="SM00487">
    <property type="entry name" value="DEXDc"/>
    <property type="match status" value="1"/>
</dbReference>
<evidence type="ECO:0000256" key="27">
    <source>
        <dbReference type="ARBA" id="ARBA00023280"/>
    </source>
</evidence>
<evidence type="ECO:0000256" key="31">
    <source>
        <dbReference type="ARBA" id="ARBA00045403"/>
    </source>
</evidence>
<feature type="active site" description="For helper component proteinase activity" evidence="32">
    <location>
        <position position="688"/>
    </location>
</feature>
<dbReference type="Pfam" id="PF00270">
    <property type="entry name" value="DEAD"/>
    <property type="match status" value="1"/>
</dbReference>
<evidence type="ECO:0000256" key="34">
    <source>
        <dbReference type="SAM" id="Coils"/>
    </source>
</evidence>
<feature type="compositionally biased region" description="Basic and acidic residues" evidence="35">
    <location>
        <begin position="2878"/>
        <end position="2890"/>
    </location>
</feature>
<feature type="domain" description="RdRp catalytic" evidence="36">
    <location>
        <begin position="2558"/>
        <end position="2682"/>
    </location>
</feature>
<evidence type="ECO:0000256" key="12">
    <source>
        <dbReference type="ARBA" id="ARBA00022553"/>
    </source>
</evidence>
<dbReference type="GO" id="GO:0005198">
    <property type="term" value="F:structural molecule activity"/>
    <property type="evidence" value="ECO:0007669"/>
    <property type="project" value="InterPro"/>
</dbReference>
<evidence type="ECO:0000256" key="26">
    <source>
        <dbReference type="ARBA" id="ARBA00022953"/>
    </source>
</evidence>
<evidence type="ECO:0000256" key="33">
    <source>
        <dbReference type="RuleBase" id="RU003351"/>
    </source>
</evidence>
<comment type="catalytic activity">
    <reaction evidence="2">
        <text>Hydrolyzes a Gly-|-Gly bond at its own C-terminus, commonly in the sequence -Tyr-Xaa-Val-Gly-|-Gly, in the processing of the potyviral polyprotein.</text>
        <dbReference type="EC" id="3.4.22.45"/>
    </reaction>
</comment>
<keyword evidence="9" id="KW-1036">Host cytoplasmic vesicle</keyword>
<dbReference type="GO" id="GO:0006351">
    <property type="term" value="P:DNA-templated transcription"/>
    <property type="evidence" value="ECO:0007669"/>
    <property type="project" value="InterPro"/>
</dbReference>
<name>A0A6B9RVC4_9POTV</name>
<keyword evidence="12" id="KW-0597">Phosphoprotein</keyword>
<keyword evidence="22" id="KW-0347">Helicase</keyword>
<comment type="function">
    <text evidence="29">Has helicase activity. It may be involved in replication.</text>
</comment>
<evidence type="ECO:0000256" key="29">
    <source>
        <dbReference type="ARBA" id="ARBA00029422"/>
    </source>
</evidence>